<dbReference type="CDD" id="cd00502">
    <property type="entry name" value="DHQase_I"/>
    <property type="match status" value="1"/>
</dbReference>
<dbReference type="HAMAP" id="MF_00214">
    <property type="entry name" value="AroD"/>
    <property type="match status" value="1"/>
</dbReference>
<dbReference type="Pfam" id="PF01487">
    <property type="entry name" value="DHquinase_I"/>
    <property type="match status" value="1"/>
</dbReference>
<comment type="pathway">
    <text evidence="6">Metabolic intermediate biosynthesis; chorismate biosynthesis; chorismate from D-erythrose 4-phosphate and phosphoenolpyruvate: step 3/7.</text>
</comment>
<dbReference type="GO" id="GO:0004765">
    <property type="term" value="F:shikimate kinase activity"/>
    <property type="evidence" value="ECO:0007669"/>
    <property type="project" value="UniProtKB-UniRule"/>
</dbReference>
<dbReference type="InterPro" id="IPR001381">
    <property type="entry name" value="DHquinase_I"/>
</dbReference>
<dbReference type="GO" id="GO:0009073">
    <property type="term" value="P:aromatic amino acid family biosynthetic process"/>
    <property type="evidence" value="ECO:0007669"/>
    <property type="project" value="UniProtKB-KW"/>
</dbReference>
<dbReference type="PANTHER" id="PTHR43699:SF1">
    <property type="entry name" value="3-DEHYDROQUINATE DEHYDRATASE"/>
    <property type="match status" value="1"/>
</dbReference>
<evidence type="ECO:0000313" key="8">
    <source>
        <dbReference type="Proteomes" id="UP000280819"/>
    </source>
</evidence>
<dbReference type="Gene3D" id="3.40.50.300">
    <property type="entry name" value="P-loop containing nucleotide triphosphate hydrolases"/>
    <property type="match status" value="1"/>
</dbReference>
<dbReference type="OrthoDB" id="9813659at2"/>
<feature type="binding site" evidence="5">
    <location>
        <position position="342"/>
    </location>
    <ligand>
        <name>substrate</name>
    </ligand>
</feature>
<dbReference type="GO" id="GO:0000287">
    <property type="term" value="F:magnesium ion binding"/>
    <property type="evidence" value="ECO:0007669"/>
    <property type="project" value="UniProtKB-UniRule"/>
</dbReference>
<keyword evidence="5" id="KW-0963">Cytoplasm</keyword>
<feature type="binding site" evidence="5">
    <location>
        <position position="366"/>
    </location>
    <ligand>
        <name>substrate</name>
    </ligand>
</feature>
<dbReference type="InterPro" id="IPR000623">
    <property type="entry name" value="Shikimate_kinase/TSH1"/>
</dbReference>
<keyword evidence="3 6" id="KW-0456">Lyase</keyword>
<feature type="binding site" evidence="6">
    <location>
        <position position="291"/>
    </location>
    <ligand>
        <name>3-dehydroquinate</name>
        <dbReference type="ChEBI" id="CHEBI:32364"/>
    </ligand>
</feature>
<dbReference type="Gene3D" id="3.20.20.70">
    <property type="entry name" value="Aldolase class I"/>
    <property type="match status" value="1"/>
</dbReference>
<evidence type="ECO:0000256" key="1">
    <source>
        <dbReference type="ARBA" id="ARBA00001864"/>
    </source>
</evidence>
<dbReference type="SUPFAM" id="SSF51569">
    <property type="entry name" value="Aldolase"/>
    <property type="match status" value="1"/>
</dbReference>
<proteinExistence type="inferred from homology"/>
<keyword evidence="5" id="KW-0067">ATP-binding</keyword>
<feature type="active site" description="Proton donor/acceptor" evidence="6">
    <location>
        <position position="198"/>
    </location>
</feature>
<dbReference type="GO" id="GO:0046279">
    <property type="term" value="P:3,4-dihydroxybenzoate biosynthetic process"/>
    <property type="evidence" value="ECO:0007669"/>
    <property type="project" value="TreeGrafter"/>
</dbReference>
<comment type="subcellular location">
    <subcellularLocation>
        <location evidence="5">Cytoplasm</location>
    </subcellularLocation>
</comment>
<comment type="pathway">
    <text evidence="5">Metabolic intermediate biosynthesis; chorismate biosynthesis; chorismate from D-erythrose 4-phosphate and phosphoenolpyruvate: step 5/7.</text>
</comment>
<accession>A0A3P1T687</accession>
<dbReference type="GO" id="GO:0005524">
    <property type="term" value="F:ATP binding"/>
    <property type="evidence" value="ECO:0007669"/>
    <property type="project" value="UniProtKB-UniRule"/>
</dbReference>
<feature type="binding site" evidence="6">
    <location>
        <begin position="102"/>
        <end position="104"/>
    </location>
    <ligand>
        <name>3-dehydroquinate</name>
        <dbReference type="ChEBI" id="CHEBI:32364"/>
    </ligand>
</feature>
<comment type="cofactor">
    <cofactor evidence="5">
        <name>Mg(2+)</name>
        <dbReference type="ChEBI" id="CHEBI:18420"/>
    </cofactor>
    <text evidence="5">Binds 1 Mg(2+) ion per subunit.</text>
</comment>
<protein>
    <recommendedName>
        <fullName evidence="5 6">Multifunctional fusion protein</fullName>
    </recommendedName>
    <domain>
        <recommendedName>
            <fullName evidence="6">3-dehydroquinate dehydratase</fullName>
            <shortName evidence="6">3-dehydroquinase</shortName>
            <ecNumber evidence="6">4.2.1.10</ecNumber>
        </recommendedName>
        <alternativeName>
            <fullName evidence="6">Type I DHQase</fullName>
        </alternativeName>
        <alternativeName>
            <fullName evidence="6">Type I dehydroquinase</fullName>
            <shortName evidence="6">DHQ1</shortName>
        </alternativeName>
    </domain>
    <domain>
        <recommendedName>
            <fullName evidence="5">Shikimate kinase</fullName>
            <shortName evidence="5">SK</shortName>
            <ecNumber evidence="5">2.7.1.71</ecNumber>
        </recommendedName>
    </domain>
</protein>
<dbReference type="InterPro" id="IPR050146">
    <property type="entry name" value="Type-I_3-dehydroquinase"/>
</dbReference>
<gene>
    <name evidence="6 7" type="primary">aroD</name>
    <name evidence="5" type="synonym">aroK</name>
    <name evidence="7" type="ORF">EII34_08200</name>
</gene>
<keyword evidence="5" id="KW-0460">Magnesium</keyword>
<comment type="caution">
    <text evidence="5">Lacks conserved residue(s) required for the propagation of feature annotation.</text>
</comment>
<dbReference type="PRINTS" id="PR01100">
    <property type="entry name" value="SHIKIMTKNASE"/>
</dbReference>
<keyword evidence="5" id="KW-0479">Metal-binding</keyword>
<feature type="binding site" evidence="6">
    <location>
        <position position="287"/>
    </location>
    <ligand>
        <name>3-dehydroquinate</name>
        <dbReference type="ChEBI" id="CHEBI:32364"/>
    </ligand>
</feature>
<dbReference type="InterPro" id="IPR013785">
    <property type="entry name" value="Aldolase_TIM"/>
</dbReference>
<dbReference type="Proteomes" id="UP000280819">
    <property type="component" value="Unassembled WGS sequence"/>
</dbReference>
<comment type="subunit">
    <text evidence="5">Monomer.</text>
</comment>
<dbReference type="InterPro" id="IPR027417">
    <property type="entry name" value="P-loop_NTPase"/>
</dbReference>
<feature type="binding site" evidence="5">
    <location>
        <position position="443"/>
    </location>
    <ligand>
        <name>substrate</name>
    </ligand>
</feature>
<comment type="catalytic activity">
    <reaction evidence="5">
        <text>shikimate + ATP = 3-phosphoshikimate + ADP + H(+)</text>
        <dbReference type="Rhea" id="RHEA:13121"/>
        <dbReference type="ChEBI" id="CHEBI:15378"/>
        <dbReference type="ChEBI" id="CHEBI:30616"/>
        <dbReference type="ChEBI" id="CHEBI:36208"/>
        <dbReference type="ChEBI" id="CHEBI:145989"/>
        <dbReference type="ChEBI" id="CHEBI:456216"/>
        <dbReference type="EC" id="2.7.1.71"/>
    </reaction>
</comment>
<dbReference type="UniPathway" id="UPA00053">
    <property type="reaction ID" value="UER00086"/>
</dbReference>
<dbReference type="EC" id="2.7.1.71" evidence="5"/>
<dbReference type="Pfam" id="PF01202">
    <property type="entry name" value="SKI"/>
    <property type="match status" value="1"/>
</dbReference>
<evidence type="ECO:0000313" key="7">
    <source>
        <dbReference type="EMBL" id="RRD04899.1"/>
    </source>
</evidence>
<dbReference type="FunFam" id="3.20.20.70:FF:000047">
    <property type="entry name" value="3-dehydroquinate dehydratase"/>
    <property type="match status" value="1"/>
</dbReference>
<feature type="binding site" evidence="5">
    <location>
        <position position="424"/>
    </location>
    <ligand>
        <name>ATP</name>
        <dbReference type="ChEBI" id="CHEBI:30616"/>
    </ligand>
</feature>
<feature type="binding site" evidence="6">
    <location>
        <position position="268"/>
    </location>
    <ligand>
        <name>3-dehydroquinate</name>
        <dbReference type="ChEBI" id="CHEBI:32364"/>
    </ligand>
</feature>
<feature type="active site" description="Schiff-base intermediate with substrate" evidence="6">
    <location>
        <position position="225"/>
    </location>
</feature>
<comment type="catalytic activity">
    <reaction evidence="1 6">
        <text>3-dehydroquinate = 3-dehydroshikimate + H2O</text>
        <dbReference type="Rhea" id="RHEA:21096"/>
        <dbReference type="ChEBI" id="CHEBI:15377"/>
        <dbReference type="ChEBI" id="CHEBI:16630"/>
        <dbReference type="ChEBI" id="CHEBI:32364"/>
        <dbReference type="EC" id="4.2.1.10"/>
    </reaction>
</comment>
<comment type="function">
    <text evidence="6">Involved in the third step of the chorismate pathway, which leads to the biosynthesis of aromatic amino acids. Catalyzes the cis-dehydration of 3-dehydroquinate (DHQ) and introduces the first double bond of the aromatic ring to yield 3-dehydroshikimate.</text>
</comment>
<dbReference type="GO" id="GO:0005737">
    <property type="term" value="C:cytoplasm"/>
    <property type="evidence" value="ECO:0007669"/>
    <property type="project" value="UniProtKB-SubCell"/>
</dbReference>
<sequence>MIGLPKSASVMPVARHRARAPAMLRPWVDVRERSAGMSLLHATDPPSVDAAATLSPMSSVQLRGVALGQGRPKVIVPLVGTDLDGLLTTVADLTPVAADIVEWRADLLADCSVAAVLKGAARLREALGERPLLFTFRTRAEGGQQEITPEQYRELNLAVVASGLVDAVDVEHRVEPAAGDAVIAAARTAGVPVIGSVHDFTTTPPADELVEILAGIRQRGCAVAKAAVMPHSPADVLEVMVATRTMVTRYPGFPVLTMAMGGLGLITRLAPQLSGSCATFATVGAASAPGQIPVGELRPVMDLIDAHLPAPAIALIGLPGSGKSTVGPRLAERLGVPHRDVDQLLEQQQGRSITEIFATDGEAHFRELERDLTLELLAAPGVLSLGGGAPMTPAIAAALTGHQVVWLQVDPGTATSRIGSGHGRPLLAGEDPRARLERLLAERGPTYAGLATITVDTNRSSSQQVVDAVVAHLTDR</sequence>
<feature type="binding site" evidence="5">
    <location>
        <position position="387"/>
    </location>
    <ligand>
        <name>substrate</name>
    </ligand>
</feature>
<keyword evidence="5" id="KW-0808">Transferase</keyword>
<feature type="binding site" evidence="6">
    <location>
        <position position="137"/>
    </location>
    <ligand>
        <name>3-dehydroquinate</name>
        <dbReference type="ChEBI" id="CHEBI:32364"/>
    </ligand>
</feature>
<dbReference type="InterPro" id="IPR031322">
    <property type="entry name" value="Shikimate/glucono_kinase"/>
</dbReference>
<dbReference type="HAMAP" id="MF_00109">
    <property type="entry name" value="Shikimate_kinase"/>
    <property type="match status" value="1"/>
</dbReference>
<dbReference type="GO" id="GO:0009423">
    <property type="term" value="P:chorismate biosynthetic process"/>
    <property type="evidence" value="ECO:0007669"/>
    <property type="project" value="UniProtKB-UniRule"/>
</dbReference>
<reference evidence="7 8" key="1">
    <citation type="submission" date="2018-11" db="EMBL/GenBank/DDBJ databases">
        <title>Genomes From Bacteria Associated with the Canine Oral Cavity: a Test Case for Automated Genome-Based Taxonomic Assignment.</title>
        <authorList>
            <person name="Coil D.A."/>
            <person name="Jospin G."/>
            <person name="Darling A.E."/>
            <person name="Wallis C."/>
            <person name="Davis I.J."/>
            <person name="Harris S."/>
            <person name="Eisen J.A."/>
            <person name="Holcombe L.J."/>
            <person name="O'Flynn C."/>
        </authorList>
    </citation>
    <scope>NUCLEOTIDE SEQUENCE [LARGE SCALE GENOMIC DNA]</scope>
    <source>
        <strain evidence="7 8">OH887_COT-365</strain>
    </source>
</reference>
<comment type="caution">
    <text evidence="7">The sequence shown here is derived from an EMBL/GenBank/DDBJ whole genome shotgun (WGS) entry which is preliminary data.</text>
</comment>
<dbReference type="EMBL" id="RQZG01000008">
    <property type="protein sequence ID" value="RRD04899.1"/>
    <property type="molecule type" value="Genomic_DNA"/>
</dbReference>
<keyword evidence="5" id="KW-0547">Nucleotide-binding</keyword>
<feature type="binding site" evidence="5">
    <location>
        <position position="324"/>
    </location>
    <ligand>
        <name>Mg(2+)</name>
        <dbReference type="ChEBI" id="CHEBI:18420"/>
    </ligand>
</feature>
<evidence type="ECO:0000256" key="4">
    <source>
        <dbReference type="ARBA" id="ARBA00023270"/>
    </source>
</evidence>
<comment type="similarity">
    <text evidence="5">Belongs to the shikimate kinase family.</text>
</comment>
<keyword evidence="4 6" id="KW-0704">Schiff base</keyword>
<evidence type="ECO:0000256" key="6">
    <source>
        <dbReference type="HAMAP-Rule" id="MF_00214"/>
    </source>
</evidence>
<dbReference type="GO" id="GO:0003855">
    <property type="term" value="F:3-dehydroquinate dehydratase activity"/>
    <property type="evidence" value="ECO:0007669"/>
    <property type="project" value="UniProtKB-UniRule"/>
</dbReference>
<name>A0A3P1T687_9ACTN</name>
<dbReference type="GO" id="GO:0008652">
    <property type="term" value="P:amino acid biosynthetic process"/>
    <property type="evidence" value="ECO:0007669"/>
    <property type="project" value="UniProtKB-KW"/>
</dbReference>
<comment type="function">
    <text evidence="5">Catalyzes the specific phosphorylation of the 3-hydroxyl group of shikimic acid using ATP as a cosubstrate.</text>
</comment>
<dbReference type="NCBIfam" id="TIGR01093">
    <property type="entry name" value="aroD"/>
    <property type="match status" value="1"/>
</dbReference>
<dbReference type="EC" id="4.2.1.10" evidence="6"/>
<evidence type="ECO:0000256" key="3">
    <source>
        <dbReference type="ARBA" id="ARBA00023239"/>
    </source>
</evidence>
<evidence type="ECO:0000256" key="2">
    <source>
        <dbReference type="ARBA" id="ARBA00023141"/>
    </source>
</evidence>
<comment type="subunit">
    <text evidence="6">Homodimer.</text>
</comment>
<evidence type="ECO:0000256" key="5">
    <source>
        <dbReference type="HAMAP-Rule" id="MF_00109"/>
    </source>
</evidence>
<dbReference type="PANTHER" id="PTHR43699">
    <property type="entry name" value="3-DEHYDROQUINATE DEHYDRATASE"/>
    <property type="match status" value="1"/>
</dbReference>
<comment type="similarity">
    <text evidence="6">Belongs to the type-I 3-dehydroquinase family.</text>
</comment>
<keyword evidence="5" id="KW-0028">Amino-acid biosynthesis</keyword>
<dbReference type="SUPFAM" id="SSF52540">
    <property type="entry name" value="P-loop containing nucleoside triphosphate hydrolases"/>
    <property type="match status" value="1"/>
</dbReference>
<keyword evidence="2 5" id="KW-0057">Aromatic amino acid biosynthesis</keyword>
<dbReference type="CDD" id="cd00464">
    <property type="entry name" value="SK"/>
    <property type="match status" value="1"/>
</dbReference>
<feature type="binding site" evidence="5">
    <location>
        <begin position="320"/>
        <end position="325"/>
    </location>
    <ligand>
        <name>ATP</name>
        <dbReference type="ChEBI" id="CHEBI:30616"/>
    </ligand>
</feature>
<organism evidence="7 8">
    <name type="scientific">Arachnia propionica</name>
    <dbReference type="NCBI Taxonomy" id="1750"/>
    <lineage>
        <taxon>Bacteria</taxon>
        <taxon>Bacillati</taxon>
        <taxon>Actinomycetota</taxon>
        <taxon>Actinomycetes</taxon>
        <taxon>Propionibacteriales</taxon>
        <taxon>Propionibacteriaceae</taxon>
        <taxon>Arachnia</taxon>
    </lineage>
</organism>
<dbReference type="AlphaFoldDB" id="A0A3P1T687"/>
<keyword evidence="5" id="KW-0418">Kinase</keyword>